<accession>A0A838ZM80</accession>
<organism evidence="5 6">
    <name type="scientific">Moheibacter lacus</name>
    <dbReference type="NCBI Taxonomy" id="2745851"/>
    <lineage>
        <taxon>Bacteria</taxon>
        <taxon>Pseudomonadati</taxon>
        <taxon>Bacteroidota</taxon>
        <taxon>Flavobacteriia</taxon>
        <taxon>Flavobacteriales</taxon>
        <taxon>Weeksellaceae</taxon>
        <taxon>Moheibacter</taxon>
    </lineage>
</organism>
<dbReference type="PANTHER" id="PTHR43739">
    <property type="entry name" value="XYLOGLUCANASE (EUROFUNG)"/>
    <property type="match status" value="1"/>
</dbReference>
<proteinExistence type="predicted"/>
<dbReference type="Gene3D" id="2.130.10.10">
    <property type="entry name" value="YVTN repeat-like/Quinoprotein amine dehydrogenase"/>
    <property type="match status" value="4"/>
</dbReference>
<evidence type="ECO:0000256" key="1">
    <source>
        <dbReference type="ARBA" id="ARBA00022729"/>
    </source>
</evidence>
<dbReference type="SUPFAM" id="SSF110296">
    <property type="entry name" value="Oligoxyloglucan reducing end-specific cellobiohydrolase"/>
    <property type="match status" value="2"/>
</dbReference>
<dbReference type="RefSeq" id="WP_182042275.1">
    <property type="nucleotide sequence ID" value="NZ_JACDZE010000001.1"/>
</dbReference>
<keyword evidence="2" id="KW-0677">Repeat</keyword>
<dbReference type="Pfam" id="PF18962">
    <property type="entry name" value="Por_Secre_tail"/>
    <property type="match status" value="1"/>
</dbReference>
<evidence type="ECO:0000256" key="2">
    <source>
        <dbReference type="ARBA" id="ARBA00022737"/>
    </source>
</evidence>
<dbReference type="InterPro" id="IPR026444">
    <property type="entry name" value="Secre_tail"/>
</dbReference>
<sequence>MKQLFTLIFSFPILSFVMGQDISLNAPTHLEAKVNSNQFDDQIAAYEAFWENRDPNKRGSGFKQFQRWKQLWMYEVKEDGTLPTAQELAQSWNNLLKLQQNKFTGMNNSDWTPLGPFTHSNQGSWSAGQGRVNISLVDPNDPNKLFVGTPDGGLWVSPDHGDSWEPLTEYLPSLGVSGIAVDYNNSDIIYIATGDEDASDSYGIGVYKSVDAGATWNPTGVTIEGGSSLMGEIYMHPDNSNILWVASTEGLFKTTDAGTSWTKTQVGRIKEIRLKPNNPDVIYLVQQAGTTINLLKSTDGGNSFSNIQELANSGRTVIDVTDANPEYLYVLVSNTNDTFKQLMRSADSGATFEIRNNTTDIYDGSQQAWFDLALAASDTNAEMIFTGTLNVWKSTNGGTTFVRGAEWSEPDAVNYTHADIHDLKFFNDKLYVGSDGGIFISDDNGASFSDKTKNGLNIGQFYRIDVAPETSSKIVGGLQDNGGYAFVDNNWINFYGADGMDAAINPTNSNLYYGFIQFGANMYRFNASNPSGNGQFMANGPESGNWITPLEYGSTNIMYAGYSKLYRSTGGAFVNSSSTTFSPKLDHIRVDPTDDKRVLVANINTVRIAQNQTSYPLDFTILGPPAGGWGGFITSIEFNQNNPNILYASSNNRVFKSMDSGETWENITYNLPVDQSKYIVAHQKNSLNNTIYIATRNAVWYTDDTLEEWVLYNTNLPHSRITDLEINTVEGHLVISTYGRGVWRSPVTETSLSVEEVYGNDNSALIYPNPVSNGKAKLSMLIEEPADVTIHSIDGKLVKKRTYPKIDNQTDLDFSGLSKGTYVVTIKSEKHLIRKKVLIK</sequence>
<gene>
    <name evidence="5" type="ORF">HU137_02750</name>
</gene>
<feature type="domain" description="Sortilin N-terminal" evidence="3">
    <location>
        <begin position="206"/>
        <end position="353"/>
    </location>
</feature>
<evidence type="ECO:0000259" key="3">
    <source>
        <dbReference type="Pfam" id="PF15902"/>
    </source>
</evidence>
<dbReference type="Pfam" id="PF15902">
    <property type="entry name" value="Sortilin-Vps10"/>
    <property type="match status" value="1"/>
</dbReference>
<dbReference type="PANTHER" id="PTHR43739:SF5">
    <property type="entry name" value="EXO-ALPHA-SIALIDASE"/>
    <property type="match status" value="1"/>
</dbReference>
<protein>
    <submittedName>
        <fullName evidence="5">T9SS type A sorting domain-containing protein</fullName>
    </submittedName>
</protein>
<dbReference type="EMBL" id="JACDZE010000001">
    <property type="protein sequence ID" value="MBA5628686.1"/>
    <property type="molecule type" value="Genomic_DNA"/>
</dbReference>
<reference evidence="5 6" key="1">
    <citation type="submission" date="2020-07" db="EMBL/GenBank/DDBJ databases">
        <title>Moheibacter lacus sp. nov., a member of the family Flavobacteriaceae isolated from freshwater lake sediment.</title>
        <authorList>
            <person name="Liu Y."/>
        </authorList>
    </citation>
    <scope>NUCLEOTIDE SEQUENCE [LARGE SCALE GENOMIC DNA]</scope>
    <source>
        <strain evidence="5 6">BDHS18</strain>
    </source>
</reference>
<comment type="caution">
    <text evidence="5">The sequence shown here is derived from an EMBL/GenBank/DDBJ whole genome shotgun (WGS) entry which is preliminary data.</text>
</comment>
<dbReference type="InterPro" id="IPR031778">
    <property type="entry name" value="Sortilin_N"/>
</dbReference>
<dbReference type="NCBIfam" id="TIGR04183">
    <property type="entry name" value="Por_Secre_tail"/>
    <property type="match status" value="1"/>
</dbReference>
<name>A0A838ZM80_9FLAO</name>
<keyword evidence="1" id="KW-0732">Signal</keyword>
<evidence type="ECO:0000313" key="5">
    <source>
        <dbReference type="EMBL" id="MBA5628686.1"/>
    </source>
</evidence>
<evidence type="ECO:0000259" key="4">
    <source>
        <dbReference type="Pfam" id="PF18962"/>
    </source>
</evidence>
<dbReference type="GO" id="GO:0010411">
    <property type="term" value="P:xyloglucan metabolic process"/>
    <property type="evidence" value="ECO:0007669"/>
    <property type="project" value="TreeGrafter"/>
</dbReference>
<evidence type="ECO:0000313" key="6">
    <source>
        <dbReference type="Proteomes" id="UP000552241"/>
    </source>
</evidence>
<dbReference type="Proteomes" id="UP000552241">
    <property type="component" value="Unassembled WGS sequence"/>
</dbReference>
<dbReference type="InterPro" id="IPR015943">
    <property type="entry name" value="WD40/YVTN_repeat-like_dom_sf"/>
</dbReference>
<feature type="domain" description="Secretion system C-terminal sorting" evidence="4">
    <location>
        <begin position="766"/>
        <end position="839"/>
    </location>
</feature>
<dbReference type="InterPro" id="IPR052025">
    <property type="entry name" value="Xyloglucanase_GH74"/>
</dbReference>
<keyword evidence="6" id="KW-1185">Reference proteome</keyword>
<dbReference type="AlphaFoldDB" id="A0A838ZM80"/>